<dbReference type="EMBL" id="SHKW01000001">
    <property type="protein sequence ID" value="RZU39851.1"/>
    <property type="molecule type" value="Genomic_DNA"/>
</dbReference>
<keyword evidence="2" id="KW-0732">Signal</keyword>
<keyword evidence="1" id="KW-0378">Hydrolase</keyword>
<protein>
    <submittedName>
        <fullName evidence="3">Phospholipase/lecithinase/hemolysin</fullName>
    </submittedName>
</protein>
<evidence type="ECO:0000313" key="4">
    <source>
        <dbReference type="Proteomes" id="UP000292958"/>
    </source>
</evidence>
<feature type="chain" id="PRO_5020573283" evidence="2">
    <location>
        <begin position="20"/>
        <end position="278"/>
    </location>
</feature>
<reference evidence="3 4" key="1">
    <citation type="submission" date="2019-02" db="EMBL/GenBank/DDBJ databases">
        <title>Genomic Encyclopedia of Archaeal and Bacterial Type Strains, Phase II (KMG-II): from individual species to whole genera.</title>
        <authorList>
            <person name="Goeker M."/>
        </authorList>
    </citation>
    <scope>NUCLEOTIDE SEQUENCE [LARGE SCALE GENOMIC DNA]</scope>
    <source>
        <strain evidence="3 4">DSM 18101</strain>
    </source>
</reference>
<accession>A0A4Q7YSA5</accession>
<dbReference type="PANTHER" id="PTHR45648:SF22">
    <property type="entry name" value="GDSL LIPASE_ACYLHYDROLASE FAMILY PROTEIN (AFU_ORTHOLOGUE AFUA_4G14700)"/>
    <property type="match status" value="1"/>
</dbReference>
<evidence type="ECO:0000313" key="3">
    <source>
        <dbReference type="EMBL" id="RZU39851.1"/>
    </source>
</evidence>
<dbReference type="InterPro" id="IPR051058">
    <property type="entry name" value="GDSL_Est/Lipase"/>
</dbReference>
<evidence type="ECO:0000256" key="1">
    <source>
        <dbReference type="ARBA" id="ARBA00022801"/>
    </source>
</evidence>
<proteinExistence type="predicted"/>
<evidence type="ECO:0000256" key="2">
    <source>
        <dbReference type="SAM" id="SignalP"/>
    </source>
</evidence>
<sequence>MRPILVLLVIVSICGLSRAQTQSSIDRMYVFGDSYSDIGRGYLDSDGPTAVAYLAHHLGLTLVPSNARDAAEKSLDFAVSGAPSGESPGHIVPNGLLGLGMKNQVADFVARVHDGSIAFDAENTIFFIAGGLNDKRITTEQTVANLEGEIEALYAAGARRFRVAVLPEKIPAFSDVGKRLNPALRNIPADMKPKLKGAELELSQWGVFFDLVMDHADKYGITDTTNQCAGRAIFNEDCTPCANPANHFYYHKGHPSTAVHKAVGDMLYKEMMAPKAKH</sequence>
<dbReference type="Proteomes" id="UP000292958">
    <property type="component" value="Unassembled WGS sequence"/>
</dbReference>
<comment type="caution">
    <text evidence="3">The sequence shown here is derived from an EMBL/GenBank/DDBJ whole genome shotgun (WGS) entry which is preliminary data.</text>
</comment>
<dbReference type="Gene3D" id="3.40.50.1110">
    <property type="entry name" value="SGNH hydrolase"/>
    <property type="match status" value="1"/>
</dbReference>
<keyword evidence="4" id="KW-1185">Reference proteome</keyword>
<dbReference type="InterPro" id="IPR036514">
    <property type="entry name" value="SGNH_hydro_sf"/>
</dbReference>
<dbReference type="AlphaFoldDB" id="A0A4Q7YSA5"/>
<organism evidence="3 4">
    <name type="scientific">Edaphobacter modestus</name>
    <dbReference type="NCBI Taxonomy" id="388466"/>
    <lineage>
        <taxon>Bacteria</taxon>
        <taxon>Pseudomonadati</taxon>
        <taxon>Acidobacteriota</taxon>
        <taxon>Terriglobia</taxon>
        <taxon>Terriglobales</taxon>
        <taxon>Acidobacteriaceae</taxon>
        <taxon>Edaphobacter</taxon>
    </lineage>
</organism>
<feature type="signal peptide" evidence="2">
    <location>
        <begin position="1"/>
        <end position="19"/>
    </location>
</feature>
<dbReference type="RefSeq" id="WP_130417999.1">
    <property type="nucleotide sequence ID" value="NZ_SHKW01000001.1"/>
</dbReference>
<dbReference type="PANTHER" id="PTHR45648">
    <property type="entry name" value="GDSL LIPASE/ACYLHYDROLASE FAMILY PROTEIN (AFU_ORTHOLOGUE AFUA_4G14700)"/>
    <property type="match status" value="1"/>
</dbReference>
<gene>
    <name evidence="3" type="ORF">BDD14_1246</name>
</gene>
<name>A0A4Q7YSA5_9BACT</name>
<dbReference type="SUPFAM" id="SSF52266">
    <property type="entry name" value="SGNH hydrolase"/>
    <property type="match status" value="1"/>
</dbReference>
<dbReference type="GO" id="GO:0016788">
    <property type="term" value="F:hydrolase activity, acting on ester bonds"/>
    <property type="evidence" value="ECO:0007669"/>
    <property type="project" value="UniProtKB-ARBA"/>
</dbReference>
<dbReference type="OrthoDB" id="110369at2"/>